<dbReference type="Proteomes" id="UP000000226">
    <property type="component" value="Chromosome 3"/>
</dbReference>
<dbReference type="AlphaFoldDB" id="V7CDR1"/>
<dbReference type="eggNOG" id="KOG1039">
    <property type="taxonomic scope" value="Eukaryota"/>
</dbReference>
<dbReference type="OrthoDB" id="1630758at2759"/>
<accession>V7CDR1</accession>
<reference evidence="2" key="1">
    <citation type="journal article" date="2014" name="Nat. Genet.">
        <title>A reference genome for common bean and genome-wide analysis of dual domestications.</title>
        <authorList>
            <person name="Schmutz J."/>
            <person name="McClean P.E."/>
            <person name="Mamidi S."/>
            <person name="Wu G.A."/>
            <person name="Cannon S.B."/>
            <person name="Grimwood J."/>
            <person name="Jenkins J."/>
            <person name="Shu S."/>
            <person name="Song Q."/>
            <person name="Chavarro C."/>
            <person name="Torres-Torres M."/>
            <person name="Geffroy V."/>
            <person name="Moghaddam S.M."/>
            <person name="Gao D."/>
            <person name="Abernathy B."/>
            <person name="Barry K."/>
            <person name="Blair M."/>
            <person name="Brick M.A."/>
            <person name="Chovatia M."/>
            <person name="Gepts P."/>
            <person name="Goodstein D.M."/>
            <person name="Gonzales M."/>
            <person name="Hellsten U."/>
            <person name="Hyten D.L."/>
            <person name="Jia G."/>
            <person name="Kelly J.D."/>
            <person name="Kudrna D."/>
            <person name="Lee R."/>
            <person name="Richard M.M."/>
            <person name="Miklas P.N."/>
            <person name="Osorno J.M."/>
            <person name="Rodrigues J."/>
            <person name="Thareau V."/>
            <person name="Urrea C.A."/>
            <person name="Wang M."/>
            <person name="Yu Y."/>
            <person name="Zhang M."/>
            <person name="Wing R.A."/>
            <person name="Cregan P.B."/>
            <person name="Rokhsar D.S."/>
            <person name="Jackson S.A."/>
        </authorList>
    </citation>
    <scope>NUCLEOTIDE SEQUENCE [LARGE SCALE GENOMIC DNA]</scope>
    <source>
        <strain evidence="2">cv. G19833</strain>
    </source>
</reference>
<name>V7CDR1_PHAVU</name>
<evidence type="ECO:0000313" key="2">
    <source>
        <dbReference type="Proteomes" id="UP000000226"/>
    </source>
</evidence>
<keyword evidence="2" id="KW-1185">Reference proteome</keyword>
<organism evidence="1 2">
    <name type="scientific">Phaseolus vulgaris</name>
    <name type="common">Kidney bean</name>
    <name type="synonym">French bean</name>
    <dbReference type="NCBI Taxonomy" id="3885"/>
    <lineage>
        <taxon>Eukaryota</taxon>
        <taxon>Viridiplantae</taxon>
        <taxon>Streptophyta</taxon>
        <taxon>Embryophyta</taxon>
        <taxon>Tracheophyta</taxon>
        <taxon>Spermatophyta</taxon>
        <taxon>Magnoliopsida</taxon>
        <taxon>eudicotyledons</taxon>
        <taxon>Gunneridae</taxon>
        <taxon>Pentapetalae</taxon>
        <taxon>rosids</taxon>
        <taxon>fabids</taxon>
        <taxon>Fabales</taxon>
        <taxon>Fabaceae</taxon>
        <taxon>Papilionoideae</taxon>
        <taxon>50 kb inversion clade</taxon>
        <taxon>NPAAA clade</taxon>
        <taxon>indigoferoid/millettioid clade</taxon>
        <taxon>Phaseoleae</taxon>
        <taxon>Phaseolus</taxon>
    </lineage>
</organism>
<sequence length="170" mass="19464">MLYYQMLHSPPSFLDPLKALQADIQHANVLAASIPRGKGEDYLQMKLVYSKLAPIFLFLFQWLDYSCSCCSCLPSSHLNLFRVHTNGKSDMYSSGRKAAIREFFSVILPSLQRLHDDSVEANIAKENDHNIEMISNRSKEYKRKGSDLDLEREHECGICLESTTKILYVN</sequence>
<proteinExistence type="predicted"/>
<dbReference type="STRING" id="3885.V7CDR1"/>
<dbReference type="Gramene" id="ESW27508">
    <property type="protein sequence ID" value="ESW27508"/>
    <property type="gene ID" value="PHAVU_003G208100g"/>
</dbReference>
<protein>
    <submittedName>
        <fullName evidence="1">Uncharacterized protein</fullName>
    </submittedName>
</protein>
<dbReference type="EMBL" id="CM002290">
    <property type="protein sequence ID" value="ESW27508.1"/>
    <property type="molecule type" value="Genomic_DNA"/>
</dbReference>
<gene>
    <name evidence="1" type="ORF">PHAVU_003G208100g</name>
</gene>
<evidence type="ECO:0000313" key="1">
    <source>
        <dbReference type="EMBL" id="ESW27508.1"/>
    </source>
</evidence>